<dbReference type="EMBL" id="KB446564">
    <property type="protein sequence ID" value="EME77553.1"/>
    <property type="molecule type" value="Genomic_DNA"/>
</dbReference>
<dbReference type="KEGG" id="pfj:MYCFIDRAFT_200052"/>
<keyword evidence="2" id="KW-1185">Reference proteome</keyword>
<dbReference type="GeneID" id="19335844"/>
<proteinExistence type="predicted"/>
<accession>M3AK57</accession>
<evidence type="ECO:0000313" key="2">
    <source>
        <dbReference type="Proteomes" id="UP000016932"/>
    </source>
</evidence>
<dbReference type="AlphaFoldDB" id="M3AK57"/>
<name>M3AK57_PSEFD</name>
<protein>
    <submittedName>
        <fullName evidence="1">Uncharacterized protein</fullName>
    </submittedName>
</protein>
<gene>
    <name evidence="1" type="ORF">MYCFIDRAFT_200052</name>
</gene>
<dbReference type="Proteomes" id="UP000016932">
    <property type="component" value="Unassembled WGS sequence"/>
</dbReference>
<reference evidence="1 2" key="1">
    <citation type="journal article" date="2012" name="PLoS Pathog.">
        <title>Diverse lifestyles and strategies of plant pathogenesis encoded in the genomes of eighteen Dothideomycetes fungi.</title>
        <authorList>
            <person name="Ohm R.A."/>
            <person name="Feau N."/>
            <person name="Henrissat B."/>
            <person name="Schoch C.L."/>
            <person name="Horwitz B.A."/>
            <person name="Barry K.W."/>
            <person name="Condon B.J."/>
            <person name="Copeland A.C."/>
            <person name="Dhillon B."/>
            <person name="Glaser F."/>
            <person name="Hesse C.N."/>
            <person name="Kosti I."/>
            <person name="LaButti K."/>
            <person name="Lindquist E.A."/>
            <person name="Lucas S."/>
            <person name="Salamov A.A."/>
            <person name="Bradshaw R.E."/>
            <person name="Ciuffetti L."/>
            <person name="Hamelin R.C."/>
            <person name="Kema G.H.J."/>
            <person name="Lawrence C."/>
            <person name="Scott J.A."/>
            <person name="Spatafora J.W."/>
            <person name="Turgeon B.G."/>
            <person name="de Wit P.J.G.M."/>
            <person name="Zhong S."/>
            <person name="Goodwin S.B."/>
            <person name="Grigoriev I.V."/>
        </authorList>
    </citation>
    <scope>NUCLEOTIDE SEQUENCE [LARGE SCALE GENOMIC DNA]</scope>
    <source>
        <strain evidence="1 2">CIRAD86</strain>
    </source>
</reference>
<dbReference type="OrthoDB" id="6077919at2759"/>
<organism evidence="1 2">
    <name type="scientific">Pseudocercospora fijiensis (strain CIRAD86)</name>
    <name type="common">Black leaf streak disease fungus</name>
    <name type="synonym">Mycosphaerella fijiensis</name>
    <dbReference type="NCBI Taxonomy" id="383855"/>
    <lineage>
        <taxon>Eukaryota</taxon>
        <taxon>Fungi</taxon>
        <taxon>Dikarya</taxon>
        <taxon>Ascomycota</taxon>
        <taxon>Pezizomycotina</taxon>
        <taxon>Dothideomycetes</taxon>
        <taxon>Dothideomycetidae</taxon>
        <taxon>Mycosphaerellales</taxon>
        <taxon>Mycosphaerellaceae</taxon>
        <taxon>Pseudocercospora</taxon>
    </lineage>
</organism>
<sequence>MPRRTVSSERRSELIKERDSFTRVENGFQCPDIGCKFHSKPMDTKYPEKMQAHYQKEHTRGGKVELLCREEGCPSVLGSYECWACHPRYHQEITCPVSACDTKKRSDLMLDHLRTSHAIPLPVEHGRDAQFYEDCDTITRTWEETHNVQGFDYHFYERRRGLIFDPAEHGGNNDESSTADISQEDQDISAAANEAPSISATETPVPALASSTVVSTSTGKTRGPPQALRDFLSDLFNRPNELRKTDLYQTFNKSFFLGSFVNKKLFRSYIPGYNNSPSYNCFMLASSIMWLGNVDLSTTLTECLDRQLEVAKNYGDDDRSFLKYRSKSNNAFYDFLYGLYVKTRIDPEHDWPSRPGSEKLAQLVYDLAGSEEQEGMYGYDLKTKDMVALVDERNIDRAELVNSVWTDALEEWLKHYGEPQHRTFGEYLGEIVEREVKRIKLEK</sequence>
<dbReference type="VEuPathDB" id="FungiDB:MYCFIDRAFT_200052"/>
<dbReference type="HOGENOM" id="CLU_618374_0_0_1"/>
<evidence type="ECO:0000313" key="1">
    <source>
        <dbReference type="EMBL" id="EME77553.1"/>
    </source>
</evidence>
<dbReference type="RefSeq" id="XP_007931375.1">
    <property type="nucleotide sequence ID" value="XM_007933184.1"/>
</dbReference>